<dbReference type="Proteomes" id="UP001585053">
    <property type="component" value="Unassembled WGS sequence"/>
</dbReference>
<keyword evidence="2" id="KW-1185">Reference proteome</keyword>
<dbReference type="NCBIfam" id="TIGR03892">
    <property type="entry name" value="thiopep_precurs"/>
    <property type="match status" value="1"/>
</dbReference>
<dbReference type="EMBL" id="JAYMRS010000007">
    <property type="protein sequence ID" value="MFB8769844.1"/>
    <property type="molecule type" value="Genomic_DNA"/>
</dbReference>
<dbReference type="InterPro" id="IPR023895">
    <property type="entry name" value="Thiopep_bacteriocin_prcur"/>
</dbReference>
<organism evidence="1 2">
    <name type="scientific">Nocardiopsis alba</name>
    <dbReference type="NCBI Taxonomy" id="53437"/>
    <lineage>
        <taxon>Bacteria</taxon>
        <taxon>Bacillati</taxon>
        <taxon>Actinomycetota</taxon>
        <taxon>Actinomycetes</taxon>
        <taxon>Streptosporangiales</taxon>
        <taxon>Nocardiopsidaceae</taxon>
        <taxon>Nocardiopsis</taxon>
    </lineage>
</organism>
<evidence type="ECO:0000313" key="2">
    <source>
        <dbReference type="Proteomes" id="UP001585053"/>
    </source>
</evidence>
<proteinExistence type="predicted"/>
<evidence type="ECO:0000313" key="1">
    <source>
        <dbReference type="EMBL" id="MFB8769844.1"/>
    </source>
</evidence>
<gene>
    <name evidence="1" type="ORF">VSQ78_19205</name>
</gene>
<dbReference type="RefSeq" id="WP_017535902.1">
    <property type="nucleotide sequence ID" value="NZ_JAYMRS010000007.1"/>
</dbReference>
<sequence>MNKDIDLSAIEISDLISETEQSDDALSQVMAASCTTTGCACSSSSSST</sequence>
<protein>
    <submittedName>
        <fullName evidence="1">Thiocillin/thiostrepton family thiazolyl peptide</fullName>
    </submittedName>
</protein>
<name>A0ABV5DZ26_9ACTN</name>
<comment type="caution">
    <text evidence="1">The sequence shown here is derived from an EMBL/GenBank/DDBJ whole genome shotgun (WGS) entry which is preliminary data.</text>
</comment>
<dbReference type="NCBIfam" id="NF033401">
    <property type="entry name" value="thiazolyl_BerA"/>
    <property type="match status" value="1"/>
</dbReference>
<accession>A0ABV5DZ26</accession>
<reference evidence="1 2" key="1">
    <citation type="submission" date="2024-01" db="EMBL/GenBank/DDBJ databases">
        <title>Genome mining of biosynthetic gene clusters to explore secondary metabolites of Streptomyces sp.</title>
        <authorList>
            <person name="Baig A."/>
            <person name="Ajitkumar Shintre N."/>
            <person name="Kumar H."/>
            <person name="Anbarasu A."/>
            <person name="Ramaiah S."/>
        </authorList>
    </citation>
    <scope>NUCLEOTIDE SEQUENCE [LARGE SCALE GENOMIC DNA]</scope>
    <source>
        <strain evidence="1 2">A01</strain>
    </source>
</reference>